<dbReference type="Proteomes" id="UP000612456">
    <property type="component" value="Unassembled WGS sequence"/>
</dbReference>
<reference evidence="1" key="1">
    <citation type="journal article" date="2014" name="Int. J. Syst. Evol. Microbiol.">
        <title>Complete genome sequence of Corynebacterium casei LMG S-19264T (=DSM 44701T), isolated from a smear-ripened cheese.</title>
        <authorList>
            <consortium name="US DOE Joint Genome Institute (JGI-PGF)"/>
            <person name="Walter F."/>
            <person name="Albersmeier A."/>
            <person name="Kalinowski J."/>
            <person name="Ruckert C."/>
        </authorList>
    </citation>
    <scope>NUCLEOTIDE SEQUENCE</scope>
    <source>
        <strain evidence="1">CGMCC 1.15178</strain>
    </source>
</reference>
<dbReference type="AlphaFoldDB" id="A0A917E4M4"/>
<keyword evidence="2" id="KW-1185">Reference proteome</keyword>
<sequence>MFGVIGDYPDGIKPFFLKKKELQNDLTLNAIISVTNRNP</sequence>
<dbReference type="EMBL" id="BMHP01000026">
    <property type="protein sequence ID" value="GGE03123.1"/>
    <property type="molecule type" value="Genomic_DNA"/>
</dbReference>
<evidence type="ECO:0000313" key="2">
    <source>
        <dbReference type="Proteomes" id="UP000612456"/>
    </source>
</evidence>
<name>A0A917E4M4_9BACL</name>
<organism evidence="1 2">
    <name type="scientific">Paenibacillus nasutitermitis</name>
    <dbReference type="NCBI Taxonomy" id="1652958"/>
    <lineage>
        <taxon>Bacteria</taxon>
        <taxon>Bacillati</taxon>
        <taxon>Bacillota</taxon>
        <taxon>Bacilli</taxon>
        <taxon>Bacillales</taxon>
        <taxon>Paenibacillaceae</taxon>
        <taxon>Paenibacillus</taxon>
    </lineage>
</organism>
<evidence type="ECO:0000313" key="1">
    <source>
        <dbReference type="EMBL" id="GGE03123.1"/>
    </source>
</evidence>
<comment type="caution">
    <text evidence="1">The sequence shown here is derived from an EMBL/GenBank/DDBJ whole genome shotgun (WGS) entry which is preliminary data.</text>
</comment>
<proteinExistence type="predicted"/>
<gene>
    <name evidence="1" type="ORF">GCM10010911_72760</name>
</gene>
<reference evidence="1" key="2">
    <citation type="submission" date="2020-09" db="EMBL/GenBank/DDBJ databases">
        <authorList>
            <person name="Sun Q."/>
            <person name="Zhou Y."/>
        </authorList>
    </citation>
    <scope>NUCLEOTIDE SEQUENCE</scope>
    <source>
        <strain evidence="1">CGMCC 1.15178</strain>
    </source>
</reference>
<accession>A0A917E4M4</accession>
<protein>
    <submittedName>
        <fullName evidence="1">Uncharacterized protein</fullName>
    </submittedName>
</protein>